<reference evidence="4" key="1">
    <citation type="submission" date="2017-09" db="EMBL/GenBank/DDBJ databases">
        <title>Depth-based differentiation of microbial function through sediment-hosted aquifers and enrichment of novel symbionts in the deep terrestrial subsurface.</title>
        <authorList>
            <person name="Probst A.J."/>
            <person name="Ladd B."/>
            <person name="Jarett J.K."/>
            <person name="Geller-Mcgrath D.E."/>
            <person name="Sieber C.M.K."/>
            <person name="Emerson J.B."/>
            <person name="Anantharaman K."/>
            <person name="Thomas B.C."/>
            <person name="Malmstrom R."/>
            <person name="Stieglmeier M."/>
            <person name="Klingl A."/>
            <person name="Woyke T."/>
            <person name="Ryan C.M."/>
            <person name="Banfield J.F."/>
        </authorList>
    </citation>
    <scope>NUCLEOTIDE SEQUENCE [LARGE SCALE GENOMIC DNA]</scope>
</reference>
<evidence type="ECO:0000259" key="2">
    <source>
        <dbReference type="PROSITE" id="PS50943"/>
    </source>
</evidence>
<evidence type="ECO:0000313" key="4">
    <source>
        <dbReference type="Proteomes" id="UP000230683"/>
    </source>
</evidence>
<feature type="domain" description="HTH cro/C1-type" evidence="2">
    <location>
        <begin position="9"/>
        <end position="63"/>
    </location>
</feature>
<dbReference type="AlphaFoldDB" id="A0A2M7X468"/>
<dbReference type="PANTHER" id="PTHR46558">
    <property type="entry name" value="TRACRIPTIONAL REGULATORY PROTEIN-RELATED-RELATED"/>
    <property type="match status" value="1"/>
</dbReference>
<evidence type="ECO:0000256" key="1">
    <source>
        <dbReference type="ARBA" id="ARBA00023125"/>
    </source>
</evidence>
<dbReference type="InterPro" id="IPR010982">
    <property type="entry name" value="Lambda_DNA-bd_dom_sf"/>
</dbReference>
<sequence length="109" mass="12158">MSTDIAKKIKQARLQANLSQLELSKALSVSEKAVSSYESGRTNPSIDTLFRIAKRTNTPIAYFTNQENEDFELTSKLMKIQAQLDEIKIMIERRDLLGATPDKVGGSPL</sequence>
<dbReference type="Gene3D" id="1.10.260.40">
    <property type="entry name" value="lambda repressor-like DNA-binding domains"/>
    <property type="match status" value="1"/>
</dbReference>
<dbReference type="PANTHER" id="PTHR46558:SF11">
    <property type="entry name" value="HTH-TYPE TRANSCRIPTIONAL REGULATOR XRE"/>
    <property type="match status" value="1"/>
</dbReference>
<comment type="caution">
    <text evidence="3">The sequence shown here is derived from an EMBL/GenBank/DDBJ whole genome shotgun (WGS) entry which is preliminary data.</text>
</comment>
<dbReference type="GO" id="GO:0003677">
    <property type="term" value="F:DNA binding"/>
    <property type="evidence" value="ECO:0007669"/>
    <property type="project" value="UniProtKB-KW"/>
</dbReference>
<protein>
    <submittedName>
        <fullName evidence="3">XRE family transcriptional regulator</fullName>
    </submittedName>
</protein>
<name>A0A2M7X468_UNCKA</name>
<evidence type="ECO:0000313" key="3">
    <source>
        <dbReference type="EMBL" id="PJA40948.1"/>
    </source>
</evidence>
<dbReference type="InterPro" id="IPR001387">
    <property type="entry name" value="Cro/C1-type_HTH"/>
</dbReference>
<dbReference type="PROSITE" id="PS50943">
    <property type="entry name" value="HTH_CROC1"/>
    <property type="match status" value="1"/>
</dbReference>
<dbReference type="Proteomes" id="UP000230683">
    <property type="component" value="Unassembled WGS sequence"/>
</dbReference>
<gene>
    <name evidence="3" type="ORF">CO178_01285</name>
</gene>
<keyword evidence="1" id="KW-0238">DNA-binding</keyword>
<organism evidence="3 4">
    <name type="scientific">candidate division WWE3 bacterium CG_4_9_14_3_um_filter_34_6</name>
    <dbReference type="NCBI Taxonomy" id="1975079"/>
    <lineage>
        <taxon>Bacteria</taxon>
        <taxon>Katanobacteria</taxon>
    </lineage>
</organism>
<dbReference type="CDD" id="cd00093">
    <property type="entry name" value="HTH_XRE"/>
    <property type="match status" value="1"/>
</dbReference>
<dbReference type="SUPFAM" id="SSF47413">
    <property type="entry name" value="lambda repressor-like DNA-binding domains"/>
    <property type="match status" value="1"/>
</dbReference>
<dbReference type="SMART" id="SM00530">
    <property type="entry name" value="HTH_XRE"/>
    <property type="match status" value="1"/>
</dbReference>
<accession>A0A2M7X468</accession>
<dbReference type="EMBL" id="PFWY01000059">
    <property type="protein sequence ID" value="PJA40948.1"/>
    <property type="molecule type" value="Genomic_DNA"/>
</dbReference>
<dbReference type="Pfam" id="PF01381">
    <property type="entry name" value="HTH_3"/>
    <property type="match status" value="1"/>
</dbReference>
<proteinExistence type="predicted"/>